<feature type="compositionally biased region" description="Basic and acidic residues" evidence="1">
    <location>
        <begin position="1"/>
        <end position="10"/>
    </location>
</feature>
<protein>
    <submittedName>
        <fullName evidence="2">Uncharacterized protein</fullName>
    </submittedName>
</protein>
<feature type="region of interest" description="Disordered" evidence="1">
    <location>
        <begin position="1"/>
        <end position="37"/>
    </location>
</feature>
<proteinExistence type="predicted"/>
<evidence type="ECO:0000313" key="2">
    <source>
        <dbReference type="EMBL" id="KDO22356.1"/>
    </source>
</evidence>
<dbReference type="RefSeq" id="XP_012206941.1">
    <property type="nucleotide sequence ID" value="XM_012351551.1"/>
</dbReference>
<dbReference type="VEuPathDB" id="FungiDB:SPRG_22280"/>
<gene>
    <name evidence="2" type="ORF">SPRG_22280</name>
</gene>
<organism evidence="2 3">
    <name type="scientific">Saprolegnia parasitica (strain CBS 223.65)</name>
    <dbReference type="NCBI Taxonomy" id="695850"/>
    <lineage>
        <taxon>Eukaryota</taxon>
        <taxon>Sar</taxon>
        <taxon>Stramenopiles</taxon>
        <taxon>Oomycota</taxon>
        <taxon>Saprolegniomycetes</taxon>
        <taxon>Saprolegniales</taxon>
        <taxon>Saprolegniaceae</taxon>
        <taxon>Saprolegnia</taxon>
    </lineage>
</organism>
<dbReference type="EMBL" id="KK583269">
    <property type="protein sequence ID" value="KDO22356.1"/>
    <property type="molecule type" value="Genomic_DNA"/>
</dbReference>
<accession>A0A067C735</accession>
<evidence type="ECO:0000313" key="3">
    <source>
        <dbReference type="Proteomes" id="UP000030745"/>
    </source>
</evidence>
<reference evidence="2 3" key="1">
    <citation type="journal article" date="2013" name="PLoS Genet.">
        <title>Distinctive expansion of potential virulence genes in the genome of the oomycete fish pathogen Saprolegnia parasitica.</title>
        <authorList>
            <person name="Jiang R.H."/>
            <person name="de Bruijn I."/>
            <person name="Haas B.J."/>
            <person name="Belmonte R."/>
            <person name="Lobach L."/>
            <person name="Christie J."/>
            <person name="van den Ackerveken G."/>
            <person name="Bottin A."/>
            <person name="Bulone V."/>
            <person name="Diaz-Moreno S.M."/>
            <person name="Dumas B."/>
            <person name="Fan L."/>
            <person name="Gaulin E."/>
            <person name="Govers F."/>
            <person name="Grenville-Briggs L.J."/>
            <person name="Horner N.R."/>
            <person name="Levin J.Z."/>
            <person name="Mammella M."/>
            <person name="Meijer H.J."/>
            <person name="Morris P."/>
            <person name="Nusbaum C."/>
            <person name="Oome S."/>
            <person name="Phillips A.J."/>
            <person name="van Rooyen D."/>
            <person name="Rzeszutek E."/>
            <person name="Saraiva M."/>
            <person name="Secombes C.J."/>
            <person name="Seidl M.F."/>
            <person name="Snel B."/>
            <person name="Stassen J.H."/>
            <person name="Sykes S."/>
            <person name="Tripathy S."/>
            <person name="van den Berg H."/>
            <person name="Vega-Arreguin J.C."/>
            <person name="Wawra S."/>
            <person name="Young S.K."/>
            <person name="Zeng Q."/>
            <person name="Dieguez-Uribeondo J."/>
            <person name="Russ C."/>
            <person name="Tyler B.M."/>
            <person name="van West P."/>
        </authorList>
    </citation>
    <scope>NUCLEOTIDE SEQUENCE [LARGE SCALE GENOMIC DNA]</scope>
    <source>
        <strain evidence="2 3">CBS 223.65</strain>
    </source>
</reference>
<dbReference type="AlphaFoldDB" id="A0A067C735"/>
<dbReference type="OrthoDB" id="71205at2759"/>
<dbReference type="OMA" id="HIRRADQ"/>
<dbReference type="GeneID" id="24142663"/>
<sequence length="713" mass="78673">MGSKRRRDESTGMSRPYPSMAASLPHRRHKPRSPSFLSPLEAFRTPHASIQQVWWAASHPKQEHLLSSLYAHNPSMFSVPALAAPLAHMNQHEMEAAEVALAAANSRPLTLPTSTSTTATASKVSNAFALVPTHRLAQLERLEKVLQKEAATTSVQCVHLFQDTVLSARLPAPYIVVAVHAMLDAAVREIQAKQQATMEAMYVRPAALGLALANTTKHLRLFRLPKTAFGDAHIRRADQALAAERRTQAQLASLEADARLDVEQWHLAREDTLSSLHAAYVDAIERKADYIAYVRRRRIESAAILRGQEVAVTTHHALVQTKEGQMRLQREAKMKRASSKVSLFRYSLSMPNALDAVSHEAVATAVADARFAALHEFRRTYPPRYTCAHPLDMDGTFPTDDAFFDHACPGGLSASMRTLTLLLQNASPAMKARWITSSSSPDATAELWALYEASERLLTASDTTQLVVEKVLALPTRTLLKGGDVLLALHALRKWFLDTSASIEALVSAAWTLRYAALTSLHDLVKEKVPPRDVNAQLDRQRLVHADQFTAAKTRFWTAWGAHAKRHLYAHRQRDAARALARVGAVAQQRVAVQHAARCCLRQVTSTSRLRLCRHHADAKLEARAAAAQMLQARAAHVLATYAPTRRKASAGLRHALFRAHRRLDTSVDMAVAGVLARTLHGVLRADDIAQTRRAACAELQGLAQQARSLLCD</sequence>
<dbReference type="KEGG" id="spar:SPRG_22280"/>
<name>A0A067C735_SAPPC</name>
<evidence type="ECO:0000256" key="1">
    <source>
        <dbReference type="SAM" id="MobiDB-lite"/>
    </source>
</evidence>
<keyword evidence="3" id="KW-1185">Reference proteome</keyword>
<dbReference type="Proteomes" id="UP000030745">
    <property type="component" value="Unassembled WGS sequence"/>
</dbReference>